<proteinExistence type="predicted"/>
<keyword evidence="2" id="KW-1185">Reference proteome</keyword>
<gene>
    <name evidence="1" type="ORF">Jersey_12</name>
</gene>
<reference evidence="1 2" key="1">
    <citation type="submission" date="2013-05" db="EMBL/GenBank/DDBJ databases">
        <authorList>
            <person name="Anany H."/>
            <person name="Corbeil J."/>
            <person name="Kropinski A.M."/>
            <person name="Moineau S."/>
            <person name="Plante P.-L."/>
            <person name="Tremblay D."/>
        </authorList>
    </citation>
    <scope>NUCLEOTIDE SEQUENCE [LARGE SCALE GENOMIC DNA]</scope>
</reference>
<dbReference type="RefSeq" id="YP_008239721.1">
    <property type="nucleotide sequence ID" value="NC_021777.1"/>
</dbReference>
<sequence>MAITTIGNIVTGNIPVLASYMTEDPVEKTAFFDSGIITPTPYASEIAKGPSNIANLPFWKAIDTSIEPNYSNDVYQDIATPRAIQTGEMMARVAYLNEGFGQADLTVELTSQNPLQSVASRLDNFWQRQAQRRLIATALGLYNNNVSADDDYHKKGDMVVDVSASANKGFDAGAFIDATQTMGDALMGSSGEVLGAIAMHSFVYAQARKAQLIDFIRDAENNTMFATYQGYRVIVDDSMTVVGQDTSRKFISIIFGQGAIGYGEGNPSNPLEYEREASRGNGGGVETLWTRKTWLLHPFGYSFTSAVITGNGTETIARSASWQDLANATNWNRVVDRKHVPIAFLVTGAGA</sequence>
<accession>S4X0W4</accession>
<organism evidence="1 2">
    <name type="scientific">Salmonella phage Jersey</name>
    <dbReference type="NCBI Taxonomy" id="1340534"/>
    <lineage>
        <taxon>Viruses</taxon>
        <taxon>Duplodnaviria</taxon>
        <taxon>Heunggongvirae</taxon>
        <taxon>Uroviricota</taxon>
        <taxon>Caudoviricetes</taxon>
        <taxon>Sarkviridae</taxon>
        <taxon>Guernseyvirinae</taxon>
        <taxon>Jerseyvirus</taxon>
        <taxon>Jerseyvirus jersey</taxon>
    </lineage>
</organism>
<dbReference type="EMBL" id="KF148055">
    <property type="protein sequence ID" value="AGP24900.1"/>
    <property type="molecule type" value="Genomic_DNA"/>
</dbReference>
<dbReference type="Proteomes" id="UP000014902">
    <property type="component" value="Segment"/>
</dbReference>
<evidence type="ECO:0000313" key="2">
    <source>
        <dbReference type="Proteomes" id="UP000014902"/>
    </source>
</evidence>
<dbReference type="OrthoDB" id="14333at10239"/>
<dbReference type="KEGG" id="vg:16900991"/>
<dbReference type="GeneID" id="16900991"/>
<name>S4X0W4_9CAUD</name>
<protein>
    <submittedName>
        <fullName evidence="1">Major capsid protein</fullName>
    </submittedName>
</protein>
<evidence type="ECO:0000313" key="1">
    <source>
        <dbReference type="EMBL" id="AGP24900.1"/>
    </source>
</evidence>